<dbReference type="Gene3D" id="3.40.850.10">
    <property type="entry name" value="Kinesin motor domain"/>
    <property type="match status" value="1"/>
</dbReference>
<evidence type="ECO:0000256" key="12">
    <source>
        <dbReference type="SAM" id="Coils"/>
    </source>
</evidence>
<dbReference type="InterPro" id="IPR019821">
    <property type="entry name" value="Kinesin_motor_CS"/>
</dbReference>
<feature type="non-terminal residue" evidence="15">
    <location>
        <position position="961"/>
    </location>
</feature>
<dbReference type="GO" id="GO:0007018">
    <property type="term" value="P:microtubule-based movement"/>
    <property type="evidence" value="ECO:0007669"/>
    <property type="project" value="InterPro"/>
</dbReference>
<feature type="domain" description="Kinesin motor" evidence="14">
    <location>
        <begin position="5"/>
        <end position="359"/>
    </location>
</feature>
<dbReference type="SUPFAM" id="SSF52540">
    <property type="entry name" value="P-loop containing nucleoside triphosphate hydrolases"/>
    <property type="match status" value="1"/>
</dbReference>
<feature type="region of interest" description="Disordered" evidence="13">
    <location>
        <begin position="836"/>
        <end position="863"/>
    </location>
</feature>
<dbReference type="CDD" id="cd01365">
    <property type="entry name" value="KISc_KIF1A_KIF1B"/>
    <property type="match status" value="1"/>
</dbReference>
<dbReference type="GO" id="GO:0005874">
    <property type="term" value="C:microtubule"/>
    <property type="evidence" value="ECO:0007669"/>
    <property type="project" value="UniProtKB-KW"/>
</dbReference>
<dbReference type="GO" id="GO:0008017">
    <property type="term" value="F:microtubule binding"/>
    <property type="evidence" value="ECO:0007669"/>
    <property type="project" value="InterPro"/>
</dbReference>
<dbReference type="Pfam" id="PF12423">
    <property type="entry name" value="KIF1B"/>
    <property type="match status" value="1"/>
</dbReference>
<keyword evidence="7" id="KW-0472">Membrane</keyword>
<dbReference type="Pfam" id="PF00498">
    <property type="entry name" value="FHA"/>
    <property type="match status" value="1"/>
</dbReference>
<dbReference type="Gene3D" id="2.60.40.150">
    <property type="entry name" value="C2 domain"/>
    <property type="match status" value="1"/>
</dbReference>
<name>A0AAV5TAM5_9BILA</name>
<accession>A0AAV5TAM5</accession>
<dbReference type="GO" id="GO:0005524">
    <property type="term" value="F:ATP binding"/>
    <property type="evidence" value="ECO:0007669"/>
    <property type="project" value="UniProtKB-UniRule"/>
</dbReference>
<dbReference type="InterPro" id="IPR022140">
    <property type="entry name" value="Kinesin-like_KIF1-typ"/>
</dbReference>
<evidence type="ECO:0000256" key="4">
    <source>
        <dbReference type="ARBA" id="ARBA00022840"/>
    </source>
</evidence>
<keyword evidence="5 12" id="KW-0175">Coiled coil</keyword>
<dbReference type="Pfam" id="PF00225">
    <property type="entry name" value="Kinesin"/>
    <property type="match status" value="1"/>
</dbReference>
<keyword evidence="16" id="KW-1185">Reference proteome</keyword>
<keyword evidence="4 10" id="KW-0067">ATP-binding</keyword>
<feature type="coiled-coil region" evidence="12">
    <location>
        <begin position="367"/>
        <end position="427"/>
    </location>
</feature>
<dbReference type="PROSITE" id="PS00411">
    <property type="entry name" value="KINESIN_MOTOR_1"/>
    <property type="match status" value="1"/>
</dbReference>
<dbReference type="EMBL" id="BTSX01000003">
    <property type="protein sequence ID" value="GMS88701.1"/>
    <property type="molecule type" value="Genomic_DNA"/>
</dbReference>
<dbReference type="PANTHER" id="PTHR47117">
    <property type="entry name" value="STAR-RELATED LIPID TRANSFER PROTEIN 9"/>
    <property type="match status" value="1"/>
</dbReference>
<feature type="compositionally biased region" description="Basic residues" evidence="13">
    <location>
        <begin position="915"/>
        <end position="929"/>
    </location>
</feature>
<keyword evidence="2" id="KW-0813">Transport</keyword>
<evidence type="ECO:0000256" key="2">
    <source>
        <dbReference type="ARBA" id="ARBA00022448"/>
    </source>
</evidence>
<evidence type="ECO:0000256" key="13">
    <source>
        <dbReference type="SAM" id="MobiDB-lite"/>
    </source>
</evidence>
<feature type="region of interest" description="Disordered" evidence="13">
    <location>
        <begin position="907"/>
        <end position="961"/>
    </location>
</feature>
<evidence type="ECO:0000256" key="5">
    <source>
        <dbReference type="ARBA" id="ARBA00023054"/>
    </source>
</evidence>
<evidence type="ECO:0000256" key="7">
    <source>
        <dbReference type="ARBA" id="ARBA00023136"/>
    </source>
</evidence>
<evidence type="ECO:0000313" key="15">
    <source>
        <dbReference type="EMBL" id="GMS88701.1"/>
    </source>
</evidence>
<evidence type="ECO:0000256" key="9">
    <source>
        <dbReference type="ARBA" id="ARBA00054688"/>
    </source>
</evidence>
<evidence type="ECO:0000259" key="14">
    <source>
        <dbReference type="PROSITE" id="PS50067"/>
    </source>
</evidence>
<dbReference type="InterPro" id="IPR000253">
    <property type="entry name" value="FHA_dom"/>
</dbReference>
<evidence type="ECO:0000256" key="1">
    <source>
        <dbReference type="ARBA" id="ARBA00004318"/>
    </source>
</evidence>
<proteinExistence type="inferred from homology"/>
<evidence type="ECO:0000256" key="11">
    <source>
        <dbReference type="RuleBase" id="RU000394"/>
    </source>
</evidence>
<reference evidence="15" key="1">
    <citation type="submission" date="2023-10" db="EMBL/GenBank/DDBJ databases">
        <title>Genome assembly of Pristionchus species.</title>
        <authorList>
            <person name="Yoshida K."/>
            <person name="Sommer R.J."/>
        </authorList>
    </citation>
    <scope>NUCLEOTIDE SEQUENCE</scope>
    <source>
        <strain evidence="15">RS0144</strain>
    </source>
</reference>
<evidence type="ECO:0000256" key="6">
    <source>
        <dbReference type="ARBA" id="ARBA00023128"/>
    </source>
</evidence>
<comment type="subcellular location">
    <subcellularLocation>
        <location evidence="1">Mitochondrion membrane</location>
        <topology evidence="1">Peripheral membrane protein</topology>
    </subcellularLocation>
</comment>
<dbReference type="GO" id="GO:0003777">
    <property type="term" value="F:microtubule motor activity"/>
    <property type="evidence" value="ECO:0007669"/>
    <property type="project" value="InterPro"/>
</dbReference>
<gene>
    <name evidence="15" type="ORF">PENTCL1PPCAC_10876</name>
</gene>
<dbReference type="FunFam" id="3.40.850.10:FF:000063">
    <property type="entry name" value="Kinesin-like protein"/>
    <property type="match status" value="1"/>
</dbReference>
<evidence type="ECO:0000256" key="3">
    <source>
        <dbReference type="ARBA" id="ARBA00022741"/>
    </source>
</evidence>
<dbReference type="Gene3D" id="2.60.200.20">
    <property type="match status" value="1"/>
</dbReference>
<feature type="compositionally biased region" description="Low complexity" evidence="13">
    <location>
        <begin position="845"/>
        <end position="858"/>
    </location>
</feature>
<evidence type="ECO:0000313" key="16">
    <source>
        <dbReference type="Proteomes" id="UP001432027"/>
    </source>
</evidence>
<dbReference type="InterPro" id="IPR027417">
    <property type="entry name" value="P-loop_NTPase"/>
</dbReference>
<keyword evidence="8 10" id="KW-0505">Motor protein</keyword>
<dbReference type="AlphaFoldDB" id="A0AAV5TAM5"/>
<dbReference type="InterPro" id="IPR035892">
    <property type="entry name" value="C2_domain_sf"/>
</dbReference>
<dbReference type="SUPFAM" id="SSF49879">
    <property type="entry name" value="SMAD/FHA domain"/>
    <property type="match status" value="1"/>
</dbReference>
<dbReference type="Proteomes" id="UP001432027">
    <property type="component" value="Unassembled WGS sequence"/>
</dbReference>
<sequence length="961" mass="106221">MGGDNVVVAVRVRPFNDREKAKKCGLVIDMPDGKRTAIRDPTKPNDDPKWFTFDYSYWSHDGFKEDSNGYSSPADSKYADQRKVFNDLGKGVLDNAWAGYNCSLFAYGQTGSGKSYSMVGTKTNKGIIPIVCEELFNRIGEKKGDDVDYEVFVSMFEIYCEKVRDLLTTKQPPKGGLKIREHPKTGFYVEGLSSAAVSSYKEIEGKINEGTKNRTVAATAMNATSSRAHTIVKIKFNQKTKKGGGTTTKASEINLVDLAGSERQDKADTEGDRLKEGIVINQSLTTLGRVIKALADQQSSKGKKGGNQVPYRDSALTCLLKNALGGNSKTIMIAALSPADDNYEETLSTLRFADRAKSIKTKAVVNESATERMIRELKEENLRLQQQIGGGGHSSGSEELEALKRQLAENQKEMENLQKTWEQKLAEEAGKHSVIEGNDNALAKKRQSVPHLWNLNEDSALTDVVVHFIPEGEVTVGNKSASPAASIVLNGMAIQPQHAVLHNSGNKKISIEALSGASIFINGKEIKGTTELQQNDRILFGGNHLYVFANPTKKGMDKELTYEKAQQEIAQNSGLGVARGGGAKSKEQMILEDELVALMPLVHRANAMAKELGRQVTFEIVLVSPEARGLEKGLTEVVWIKVLNQSDDTHFLWEKNRFMSRYYGMQEMYENKMDGEADWNLPKERDPFYEPPDSEVFIGSAVVFLQSLSFLIDSEEAFPIVDFSGNEMGQLNVSLSPCSVAGKEIRGAFVEQPKELVGKNFAFKVKVLSAIGLPKRINKTCCRYRFFGENEVTTKTIRGSNPVYSHENTYTFRPVTDKLVDYLHNSNLYVTVWGSQKGRTDRSSRTSTPASSTKSTPPNGTHKAHVRLMRLLEAARSAENTAVSITAIEEVLQVLRRDGVLITKFQGEDDDKGKKGSGRRRSSSKKKKPAGAESKEGKNEKPKKTSPSKSRERKKNPSESR</sequence>
<keyword evidence="11" id="KW-0493">Microtubule</keyword>
<dbReference type="GO" id="GO:0031966">
    <property type="term" value="C:mitochondrial membrane"/>
    <property type="evidence" value="ECO:0007669"/>
    <property type="project" value="UniProtKB-SubCell"/>
</dbReference>
<comment type="similarity">
    <text evidence="10 11">Belongs to the TRAFAC class myosin-kinesin ATPase superfamily. Kinesin family.</text>
</comment>
<dbReference type="InterPro" id="IPR036961">
    <property type="entry name" value="Kinesin_motor_dom_sf"/>
</dbReference>
<dbReference type="FunFam" id="2.60.200.20:FF:000034">
    <property type="entry name" value="kinesin-like protein KIF28P"/>
    <property type="match status" value="1"/>
</dbReference>
<dbReference type="SMART" id="SM00129">
    <property type="entry name" value="KISc"/>
    <property type="match status" value="1"/>
</dbReference>
<comment type="function">
    <text evidence="9">Microtubule-dependent motor protein required for mitochondrion morphology and transport of mitochondria in neuronal cells.</text>
</comment>
<dbReference type="PRINTS" id="PR00380">
    <property type="entry name" value="KINESINHEAVY"/>
</dbReference>
<dbReference type="CDD" id="cd22709">
    <property type="entry name" value="FHA_KIF28P"/>
    <property type="match status" value="1"/>
</dbReference>
<comment type="caution">
    <text evidence="15">The sequence shown here is derived from an EMBL/GenBank/DDBJ whole genome shotgun (WGS) entry which is preliminary data.</text>
</comment>
<dbReference type="SUPFAM" id="SSF49562">
    <property type="entry name" value="C2 domain (Calcium/lipid-binding domain, CaLB)"/>
    <property type="match status" value="1"/>
</dbReference>
<keyword evidence="6" id="KW-0496">Mitochondrion</keyword>
<keyword evidence="3 10" id="KW-0547">Nucleotide-binding</keyword>
<dbReference type="InterPro" id="IPR008984">
    <property type="entry name" value="SMAD_FHA_dom_sf"/>
</dbReference>
<dbReference type="InterPro" id="IPR001752">
    <property type="entry name" value="Kinesin_motor_dom"/>
</dbReference>
<dbReference type="PROSITE" id="PS50067">
    <property type="entry name" value="KINESIN_MOTOR_2"/>
    <property type="match status" value="1"/>
</dbReference>
<evidence type="ECO:0000256" key="8">
    <source>
        <dbReference type="ARBA" id="ARBA00023175"/>
    </source>
</evidence>
<feature type="compositionally biased region" description="Basic and acidic residues" evidence="13">
    <location>
        <begin position="933"/>
        <end position="943"/>
    </location>
</feature>
<organism evidence="15 16">
    <name type="scientific">Pristionchus entomophagus</name>
    <dbReference type="NCBI Taxonomy" id="358040"/>
    <lineage>
        <taxon>Eukaryota</taxon>
        <taxon>Metazoa</taxon>
        <taxon>Ecdysozoa</taxon>
        <taxon>Nematoda</taxon>
        <taxon>Chromadorea</taxon>
        <taxon>Rhabditida</taxon>
        <taxon>Rhabditina</taxon>
        <taxon>Diplogasteromorpha</taxon>
        <taxon>Diplogasteroidea</taxon>
        <taxon>Neodiplogasteridae</taxon>
        <taxon>Pristionchus</taxon>
    </lineage>
</organism>
<feature type="binding site" evidence="10">
    <location>
        <begin position="108"/>
        <end position="115"/>
    </location>
    <ligand>
        <name>ATP</name>
        <dbReference type="ChEBI" id="CHEBI:30616"/>
    </ligand>
</feature>
<protein>
    <recommendedName>
        <fullName evidence="11">Kinesin-like protein</fullName>
    </recommendedName>
</protein>
<dbReference type="SMART" id="SM00240">
    <property type="entry name" value="FHA"/>
    <property type="match status" value="1"/>
</dbReference>
<evidence type="ECO:0000256" key="10">
    <source>
        <dbReference type="PROSITE-ProRule" id="PRU00283"/>
    </source>
</evidence>